<feature type="transmembrane region" description="Helical" evidence="1">
    <location>
        <begin position="103"/>
        <end position="125"/>
    </location>
</feature>
<dbReference type="EMBL" id="FOEF01000005">
    <property type="protein sequence ID" value="SEP25637.1"/>
    <property type="molecule type" value="Genomic_DNA"/>
</dbReference>
<keyword evidence="1" id="KW-1133">Transmembrane helix</keyword>
<dbReference type="Proteomes" id="UP000198582">
    <property type="component" value="Unassembled WGS sequence"/>
</dbReference>
<gene>
    <name evidence="2" type="ORF">SAMN04489732_10592</name>
</gene>
<feature type="transmembrane region" description="Helical" evidence="1">
    <location>
        <begin position="61"/>
        <end position="82"/>
    </location>
</feature>
<proteinExistence type="predicted"/>
<feature type="transmembrane region" description="Helical" evidence="1">
    <location>
        <begin position="140"/>
        <end position="161"/>
    </location>
</feature>
<protein>
    <submittedName>
        <fullName evidence="2">Uncharacterized protein</fullName>
    </submittedName>
</protein>
<evidence type="ECO:0000313" key="3">
    <source>
        <dbReference type="Proteomes" id="UP000198582"/>
    </source>
</evidence>
<dbReference type="RefSeq" id="WP_091617201.1">
    <property type="nucleotide sequence ID" value="NZ_FOEF01000005.1"/>
</dbReference>
<feature type="transmembrane region" description="Helical" evidence="1">
    <location>
        <begin position="28"/>
        <end position="49"/>
    </location>
</feature>
<dbReference type="STRING" id="394193.SAMN04489732_10592"/>
<sequence>MKQYYGQQAEGYAPLPPLFAARVRGGSLVTGVALAVGTILVLALTVFVNGPLHGHALPDAFVGRVALLLPVLSVLATAAVVLSARRCLLGDYLVVPRARFTRTLLRACFLALVVTCLLALTASALVDLWHDHNRLGASDLLATCANFALGVLGYGAGLFYVRPSVATLQRFSDHPIW</sequence>
<keyword evidence="3" id="KW-1185">Reference proteome</keyword>
<keyword evidence="1" id="KW-0472">Membrane</keyword>
<name>A0A1H8WDW7_9PSEU</name>
<dbReference type="AlphaFoldDB" id="A0A1H8WDW7"/>
<reference evidence="2 3" key="1">
    <citation type="submission" date="2016-10" db="EMBL/GenBank/DDBJ databases">
        <authorList>
            <person name="de Groot N.N."/>
        </authorList>
    </citation>
    <scope>NUCLEOTIDE SEQUENCE [LARGE SCALE GENOMIC DNA]</scope>
    <source>
        <strain evidence="2 3">DSM 44993</strain>
    </source>
</reference>
<evidence type="ECO:0000313" key="2">
    <source>
        <dbReference type="EMBL" id="SEP25637.1"/>
    </source>
</evidence>
<accession>A0A1H8WDW7</accession>
<dbReference type="OrthoDB" id="3621495at2"/>
<organism evidence="2 3">
    <name type="scientific">Amycolatopsis saalfeldensis</name>
    <dbReference type="NCBI Taxonomy" id="394193"/>
    <lineage>
        <taxon>Bacteria</taxon>
        <taxon>Bacillati</taxon>
        <taxon>Actinomycetota</taxon>
        <taxon>Actinomycetes</taxon>
        <taxon>Pseudonocardiales</taxon>
        <taxon>Pseudonocardiaceae</taxon>
        <taxon>Amycolatopsis</taxon>
    </lineage>
</organism>
<keyword evidence="1" id="KW-0812">Transmembrane</keyword>
<evidence type="ECO:0000256" key="1">
    <source>
        <dbReference type="SAM" id="Phobius"/>
    </source>
</evidence>